<sequence length="304" mass="33314">MADAAAHLPPPSASLINLAIAEIVIYVIFLPPVLWITWKHGKDGMTCWSILVAFYGMRFASDIWQIMNRNEPNIPGALLIITNAGSIACLTLALIGILYETNNSLPYPKRWIDKITMAATNLINTAGIALATYGGAPSNTGGVLNLKLDRLGNILMLLVIFALYVWIWPTWHRVWSVRNDAAFKPAMYMTIAAGAAMPFQLIRIIYNTVYSFELADNALDPIMGIFATRFIFLFVTQLGCTLILLGGGYLGIRPKKSVSGDDSLAESGVQLTTTGETTDQSPEWGSSAGRMNPKKRWATGSRLR</sequence>
<evidence type="ECO:0000259" key="3">
    <source>
        <dbReference type="Pfam" id="PF24800"/>
    </source>
</evidence>
<feature type="transmembrane region" description="Helical" evidence="2">
    <location>
        <begin position="186"/>
        <end position="206"/>
    </location>
</feature>
<gene>
    <name evidence="4" type="ORF">PFICI_14985</name>
</gene>
<feature type="transmembrane region" description="Helical" evidence="2">
    <location>
        <begin position="45"/>
        <end position="64"/>
    </location>
</feature>
<dbReference type="Proteomes" id="UP000030651">
    <property type="component" value="Unassembled WGS sequence"/>
</dbReference>
<dbReference type="eggNOG" id="ENOG502T3R5">
    <property type="taxonomic scope" value="Eukaryota"/>
</dbReference>
<name>W3WHH7_PESFW</name>
<dbReference type="STRING" id="1229662.W3WHH7"/>
<keyword evidence="2" id="KW-0812">Transmembrane</keyword>
<keyword evidence="2" id="KW-0472">Membrane</keyword>
<feature type="transmembrane region" description="Helical" evidence="2">
    <location>
        <begin position="111"/>
        <end position="134"/>
    </location>
</feature>
<feature type="transmembrane region" description="Helical" evidence="2">
    <location>
        <begin position="15"/>
        <end position="38"/>
    </location>
</feature>
<feature type="transmembrane region" description="Helical" evidence="2">
    <location>
        <begin position="226"/>
        <end position="250"/>
    </location>
</feature>
<keyword evidence="2" id="KW-1133">Transmembrane helix</keyword>
<dbReference type="AlphaFoldDB" id="W3WHH7"/>
<dbReference type="EMBL" id="KI912122">
    <property type="protein sequence ID" value="ETS73380.1"/>
    <property type="molecule type" value="Genomic_DNA"/>
</dbReference>
<feature type="domain" description="DUF7702" evidence="3">
    <location>
        <begin position="18"/>
        <end position="234"/>
    </location>
</feature>
<reference evidence="5" key="1">
    <citation type="journal article" date="2015" name="BMC Genomics">
        <title>Genomic and transcriptomic analysis of the endophytic fungus Pestalotiopsis fici reveals its lifestyle and high potential for synthesis of natural products.</title>
        <authorList>
            <person name="Wang X."/>
            <person name="Zhang X."/>
            <person name="Liu L."/>
            <person name="Xiang M."/>
            <person name="Wang W."/>
            <person name="Sun X."/>
            <person name="Che Y."/>
            <person name="Guo L."/>
            <person name="Liu G."/>
            <person name="Guo L."/>
            <person name="Wang C."/>
            <person name="Yin W.B."/>
            <person name="Stadler M."/>
            <person name="Zhang X."/>
            <person name="Liu X."/>
        </authorList>
    </citation>
    <scope>NUCLEOTIDE SEQUENCE [LARGE SCALE GENOMIC DNA]</scope>
    <source>
        <strain evidence="5">W106-1 / CGMCC3.15140</strain>
    </source>
</reference>
<evidence type="ECO:0000256" key="1">
    <source>
        <dbReference type="SAM" id="MobiDB-lite"/>
    </source>
</evidence>
<dbReference type="InterPro" id="IPR056119">
    <property type="entry name" value="DUF7702"/>
</dbReference>
<dbReference type="Pfam" id="PF24800">
    <property type="entry name" value="DUF7702"/>
    <property type="match status" value="1"/>
</dbReference>
<dbReference type="KEGG" id="pfy:PFICI_14985"/>
<dbReference type="PANTHER" id="PTHR42109">
    <property type="entry name" value="UNPLACED GENOMIC SCAFFOLD UM_SCAF_CONTIG_1.265, WHOLE GENOME SHOTGUN SEQUENCE"/>
    <property type="match status" value="1"/>
</dbReference>
<dbReference type="RefSeq" id="XP_007841757.1">
    <property type="nucleotide sequence ID" value="XM_007843566.1"/>
</dbReference>
<organism evidence="4 5">
    <name type="scientific">Pestalotiopsis fici (strain W106-1 / CGMCC3.15140)</name>
    <dbReference type="NCBI Taxonomy" id="1229662"/>
    <lineage>
        <taxon>Eukaryota</taxon>
        <taxon>Fungi</taxon>
        <taxon>Dikarya</taxon>
        <taxon>Ascomycota</taxon>
        <taxon>Pezizomycotina</taxon>
        <taxon>Sordariomycetes</taxon>
        <taxon>Xylariomycetidae</taxon>
        <taxon>Amphisphaeriales</taxon>
        <taxon>Sporocadaceae</taxon>
        <taxon>Pestalotiopsis</taxon>
    </lineage>
</organism>
<accession>W3WHH7</accession>
<dbReference type="InParanoid" id="W3WHH7"/>
<dbReference type="OMA" id="HIYYARQ"/>
<feature type="compositionally biased region" description="Basic residues" evidence="1">
    <location>
        <begin position="292"/>
        <end position="304"/>
    </location>
</feature>
<feature type="transmembrane region" description="Helical" evidence="2">
    <location>
        <begin position="154"/>
        <end position="174"/>
    </location>
</feature>
<dbReference type="HOGENOM" id="CLU_080476_0_0_1"/>
<feature type="transmembrane region" description="Helical" evidence="2">
    <location>
        <begin position="76"/>
        <end position="99"/>
    </location>
</feature>
<feature type="region of interest" description="Disordered" evidence="1">
    <location>
        <begin position="257"/>
        <end position="304"/>
    </location>
</feature>
<dbReference type="OrthoDB" id="2560628at2759"/>
<protein>
    <recommendedName>
        <fullName evidence="3">DUF7702 domain-containing protein</fullName>
    </recommendedName>
</protein>
<proteinExistence type="predicted"/>
<evidence type="ECO:0000313" key="5">
    <source>
        <dbReference type="Proteomes" id="UP000030651"/>
    </source>
</evidence>
<keyword evidence="5" id="KW-1185">Reference proteome</keyword>
<evidence type="ECO:0000256" key="2">
    <source>
        <dbReference type="SAM" id="Phobius"/>
    </source>
</evidence>
<dbReference type="GeneID" id="19279998"/>
<feature type="compositionally biased region" description="Polar residues" evidence="1">
    <location>
        <begin position="269"/>
        <end position="284"/>
    </location>
</feature>
<evidence type="ECO:0000313" key="4">
    <source>
        <dbReference type="EMBL" id="ETS73380.1"/>
    </source>
</evidence>
<dbReference type="PANTHER" id="PTHR42109:SF2">
    <property type="entry name" value="INTEGRAL MEMBRANE PROTEIN"/>
    <property type="match status" value="1"/>
</dbReference>